<reference evidence="2" key="1">
    <citation type="submission" date="2010-03" db="EMBL/GenBank/DDBJ databases">
        <title>The complete plasmid of Tsukamurella paurometabola DSM 20162.</title>
        <authorList>
            <consortium name="US DOE Joint Genome Institute (JGI-PGF)"/>
            <person name="Lucas S."/>
            <person name="Copeland A."/>
            <person name="Lapidus A."/>
            <person name="Glavina del Rio T."/>
            <person name="Dalin E."/>
            <person name="Tice H."/>
            <person name="Bruce D."/>
            <person name="Goodwin L."/>
            <person name="Pitluck S."/>
            <person name="Kyrpides N."/>
            <person name="Mavromatis K."/>
            <person name="Ivanova N."/>
            <person name="Mikhailova N."/>
            <person name="Munk A.C."/>
            <person name="Brettin T."/>
            <person name="Detter J.C."/>
            <person name="Tapia R."/>
            <person name="Han C."/>
            <person name="Larimer F."/>
            <person name="Land M."/>
            <person name="Hauser L."/>
            <person name="Markowitz V."/>
            <person name="Cheng J.-F."/>
            <person name="Hugenholtz P."/>
            <person name="Woyke T."/>
            <person name="Wu D."/>
            <person name="Jando M."/>
            <person name="Brambilla E."/>
            <person name="Klenk H.-P."/>
            <person name="Eisen J.A."/>
        </authorList>
    </citation>
    <scope>NUCLEOTIDE SEQUENCE [LARGE SCALE GENOMIC DNA]</scope>
    <source>
        <strain evidence="2">ATCC 8368 / DSM 20162 / CCUG 35730 / CIP 100753 / JCM 10117 / KCTC 9821 / NBRC 16120 / NCIMB 702349 / NCTC 13040</strain>
        <plasmid evidence="2">pTpau01</plasmid>
    </source>
</reference>
<sequence length="81" mass="9102">MLDPRLRTRLEGNFGSVKGEFYSRCYRQWVHLLSVGDVELLAAQITADTDFGGGLRTLSPLGILVSPETRRRIVIDLARNL</sequence>
<gene>
    <name evidence="1" type="ordered locus">Tpau_4267</name>
</gene>
<dbReference type="RefSeq" id="WP_013128822.1">
    <property type="nucleotide sequence ID" value="NC_014159.1"/>
</dbReference>
<dbReference type="EMBL" id="CP001967">
    <property type="protein sequence ID" value="ADG80833.1"/>
    <property type="molecule type" value="Genomic_DNA"/>
</dbReference>
<dbReference type="HOGENOM" id="CLU_2572892_0_0_11"/>
<keyword evidence="2" id="KW-1185">Reference proteome</keyword>
<dbReference type="Proteomes" id="UP000001213">
    <property type="component" value="Plasmid pTpau01"/>
</dbReference>
<evidence type="ECO:0000313" key="1">
    <source>
        <dbReference type="EMBL" id="ADG80833.1"/>
    </source>
</evidence>
<geneLocation type="plasmid" evidence="1 2">
    <name>pTpau01</name>
</geneLocation>
<evidence type="ECO:0000313" key="2">
    <source>
        <dbReference type="Proteomes" id="UP000001213"/>
    </source>
</evidence>
<accession>D5UYY6</accession>
<keyword evidence="1" id="KW-0614">Plasmid</keyword>
<dbReference type="AlphaFoldDB" id="D5UYY6"/>
<protein>
    <submittedName>
        <fullName evidence="1">Uncharacterized protein</fullName>
    </submittedName>
</protein>
<proteinExistence type="predicted"/>
<dbReference type="KEGG" id="tpr:Tpau_4267"/>
<organism evidence="1 2">
    <name type="scientific">Tsukamurella paurometabola (strain ATCC 8368 / DSM 20162 / CCUG 35730 / CIP 100753 / JCM 10117 / KCTC 9821 / NBRC 16120 / NCIMB 702349 / NCTC 13040)</name>
    <name type="common">Corynebacterium paurometabolum</name>
    <dbReference type="NCBI Taxonomy" id="521096"/>
    <lineage>
        <taxon>Bacteria</taxon>
        <taxon>Bacillati</taxon>
        <taxon>Actinomycetota</taxon>
        <taxon>Actinomycetes</taxon>
        <taxon>Mycobacteriales</taxon>
        <taxon>Tsukamurellaceae</taxon>
        <taxon>Tsukamurella</taxon>
    </lineage>
</organism>
<name>D5UYY6_TSUPD</name>
<reference evidence="1 2" key="2">
    <citation type="journal article" date="2011" name="Stand. Genomic Sci.">
        <title>Complete genome sequence of Tsukamurella paurometabola type strain (no. 33).</title>
        <authorList>
            <person name="Munk A.C."/>
            <person name="Lapidus A."/>
            <person name="Lucas S."/>
            <person name="Nolan M."/>
            <person name="Tice H."/>
            <person name="Cheng J.F."/>
            <person name="Del Rio T.G."/>
            <person name="Goodwin L."/>
            <person name="Pitluck S."/>
            <person name="Liolios K."/>
            <person name="Huntemann M."/>
            <person name="Ivanova N."/>
            <person name="Mavromatis K."/>
            <person name="Mikhailova N."/>
            <person name="Pati A."/>
            <person name="Chen A."/>
            <person name="Palaniappan K."/>
            <person name="Tapia R."/>
            <person name="Han C."/>
            <person name="Land M."/>
            <person name="Hauser L."/>
            <person name="Chang Y.J."/>
            <person name="Jeffries C.D."/>
            <person name="Brettin T."/>
            <person name="Yasawong M."/>
            <person name="Brambilla E.M."/>
            <person name="Rohde M."/>
            <person name="Sikorski J."/>
            <person name="Goker M."/>
            <person name="Detter J.C."/>
            <person name="Woyke T."/>
            <person name="Bristow J."/>
            <person name="Eisen J.A."/>
            <person name="Markowitz V."/>
            <person name="Hugenholtz P."/>
            <person name="Kyrpides N.C."/>
            <person name="Klenk H.P."/>
        </authorList>
    </citation>
    <scope>NUCLEOTIDE SEQUENCE [LARGE SCALE GENOMIC DNA]</scope>
    <source>
        <strain evidence="2">ATCC 8368 / DSM 20162 / CCUG 35730 / CIP 100753 / JCM 10117 / KCTC 9821 / NBRC 16120 / NCIMB 702349 / NCTC 13040</strain>
        <plasmid evidence="1">pTpau01</plasmid>
    </source>
</reference>